<organism evidence="1 2">
    <name type="scientific">Solanum verrucosum</name>
    <dbReference type="NCBI Taxonomy" id="315347"/>
    <lineage>
        <taxon>Eukaryota</taxon>
        <taxon>Viridiplantae</taxon>
        <taxon>Streptophyta</taxon>
        <taxon>Embryophyta</taxon>
        <taxon>Tracheophyta</taxon>
        <taxon>Spermatophyta</taxon>
        <taxon>Magnoliopsida</taxon>
        <taxon>eudicotyledons</taxon>
        <taxon>Gunneridae</taxon>
        <taxon>Pentapetalae</taxon>
        <taxon>asterids</taxon>
        <taxon>lamiids</taxon>
        <taxon>Solanales</taxon>
        <taxon>Solanaceae</taxon>
        <taxon>Solanoideae</taxon>
        <taxon>Solaneae</taxon>
        <taxon>Solanum</taxon>
    </lineage>
</organism>
<dbReference type="PANTHER" id="PTHR15503:SF45">
    <property type="entry name" value="RNA-DIRECTED DNA POLYMERASE HOMOLOG"/>
    <property type="match status" value="1"/>
</dbReference>
<accession>A0AAF0UI18</accession>
<dbReference type="EMBL" id="CP133620">
    <property type="protein sequence ID" value="WMV45881.1"/>
    <property type="molecule type" value="Genomic_DNA"/>
</dbReference>
<dbReference type="InterPro" id="IPR043502">
    <property type="entry name" value="DNA/RNA_pol_sf"/>
</dbReference>
<dbReference type="Proteomes" id="UP001234989">
    <property type="component" value="Chromosome 9"/>
</dbReference>
<evidence type="ECO:0000313" key="2">
    <source>
        <dbReference type="Proteomes" id="UP001234989"/>
    </source>
</evidence>
<proteinExistence type="predicted"/>
<evidence type="ECO:0000313" key="1">
    <source>
        <dbReference type="EMBL" id="WMV45881.1"/>
    </source>
</evidence>
<dbReference type="PANTHER" id="PTHR15503">
    <property type="entry name" value="LDOC1 RELATED"/>
    <property type="match status" value="1"/>
</dbReference>
<protein>
    <submittedName>
        <fullName evidence="1">Uncharacterized protein</fullName>
    </submittedName>
</protein>
<sequence>MVGNGFLSYLAYVPDNCDETPHIEYFFMVSGFADVFPTNQTGLPPNCDTYFGIDVKSGMKPFSILPYRMTTTELGELKEYLKDLLVKGFIRLSVFYLVGLVLFMKKNDGTLHKRIDYKQLKKAVNHDQDHAPWVGPWAVDKVVVDWPKVSNHDPRLTTVPTFPIHTLVARFLGDRKVKLWPLGVLYALLHLGGTLGHDNCDASGVGLGIFIEDLAVLLVWMSLQEIKGIWDKVLIDEARKVTLDQDGILRIEGRICDPIVVFHVSMLRWYVLDDSHVLQCNSVSLDESLSFEENYTAILYCLEAVRGSPEGISTRIIVRVRFRPQSR</sequence>
<dbReference type="Gene3D" id="3.10.10.10">
    <property type="entry name" value="HIV Type 1 Reverse Transcriptase, subunit A, domain 1"/>
    <property type="match status" value="1"/>
</dbReference>
<gene>
    <name evidence="1" type="ORF">MTR67_039266</name>
</gene>
<dbReference type="SUPFAM" id="SSF56672">
    <property type="entry name" value="DNA/RNA polymerases"/>
    <property type="match status" value="1"/>
</dbReference>
<name>A0AAF0UI18_SOLVR</name>
<reference evidence="1" key="1">
    <citation type="submission" date="2023-08" db="EMBL/GenBank/DDBJ databases">
        <title>A de novo genome assembly of Solanum verrucosum Schlechtendal, a Mexican diploid species geographically isolated from the other diploid A-genome species in potato relatives.</title>
        <authorList>
            <person name="Hosaka K."/>
        </authorList>
    </citation>
    <scope>NUCLEOTIDE SEQUENCE</scope>
    <source>
        <tissue evidence="1">Young leaves</tissue>
    </source>
</reference>
<keyword evidence="2" id="KW-1185">Reference proteome</keyword>
<dbReference type="AlphaFoldDB" id="A0AAF0UI18"/>
<dbReference type="InterPro" id="IPR032567">
    <property type="entry name" value="RTL1-rel"/>
</dbReference>